<protein>
    <submittedName>
        <fullName evidence="1">Uncharacterized protein</fullName>
    </submittedName>
</protein>
<evidence type="ECO:0000313" key="1">
    <source>
        <dbReference type="EMBL" id="SVD32698.1"/>
    </source>
</evidence>
<sequence>MQDEGKIKLLLDDAVLKKRRPSMKSPMLGGAGV</sequence>
<dbReference type="EMBL" id="UINC01143657">
    <property type="protein sequence ID" value="SVD32698.1"/>
    <property type="molecule type" value="Genomic_DNA"/>
</dbReference>
<organism evidence="1">
    <name type="scientific">marine metagenome</name>
    <dbReference type="NCBI Taxonomy" id="408172"/>
    <lineage>
        <taxon>unclassified sequences</taxon>
        <taxon>metagenomes</taxon>
        <taxon>ecological metagenomes</taxon>
    </lineage>
</organism>
<gene>
    <name evidence="1" type="ORF">METZ01_LOCUS385552</name>
</gene>
<proteinExistence type="predicted"/>
<dbReference type="AlphaFoldDB" id="A0A382UG68"/>
<name>A0A382UG68_9ZZZZ</name>
<accession>A0A382UG68</accession>
<reference evidence="1" key="1">
    <citation type="submission" date="2018-05" db="EMBL/GenBank/DDBJ databases">
        <authorList>
            <person name="Lanie J.A."/>
            <person name="Ng W.-L."/>
            <person name="Kazmierczak K.M."/>
            <person name="Andrzejewski T.M."/>
            <person name="Davidsen T.M."/>
            <person name="Wayne K.J."/>
            <person name="Tettelin H."/>
            <person name="Glass J.I."/>
            <person name="Rusch D."/>
            <person name="Podicherti R."/>
            <person name="Tsui H.-C.T."/>
            <person name="Winkler M.E."/>
        </authorList>
    </citation>
    <scope>NUCLEOTIDE SEQUENCE</scope>
</reference>